<protein>
    <recommendedName>
        <fullName evidence="3">Triosephosphate isomerase</fullName>
        <ecNumber evidence="3">5.3.1.1</ecNumber>
    </recommendedName>
</protein>
<evidence type="ECO:0000256" key="3">
    <source>
        <dbReference type="RuleBase" id="RU363013"/>
    </source>
</evidence>
<dbReference type="Gene3D" id="3.20.20.70">
    <property type="entry name" value="Aldolase class I"/>
    <property type="match status" value="1"/>
</dbReference>
<dbReference type="Pfam" id="PF00121">
    <property type="entry name" value="TIM"/>
    <property type="match status" value="1"/>
</dbReference>
<dbReference type="InterPro" id="IPR000652">
    <property type="entry name" value="Triosephosphate_isomerase"/>
</dbReference>
<comment type="pathway">
    <text evidence="3">Carbohydrate degradation; glycolysis; D-glyceraldehyde 3-phosphate from glycerone phosphate: step 1/1.</text>
</comment>
<comment type="caution">
    <text evidence="4">The sequence shown here is derived from an EMBL/GenBank/DDBJ whole genome shotgun (WGS) entry which is preliminary data.</text>
</comment>
<dbReference type="PROSITE" id="PS51440">
    <property type="entry name" value="TIM_2"/>
    <property type="match status" value="1"/>
</dbReference>
<proteinExistence type="inferred from homology"/>
<dbReference type="UniPathway" id="UPA00109">
    <property type="reaction ID" value="UER00189"/>
</dbReference>
<dbReference type="GO" id="GO:0006096">
    <property type="term" value="P:glycolytic process"/>
    <property type="evidence" value="ECO:0007669"/>
    <property type="project" value="UniProtKB-UniPathway"/>
</dbReference>
<comment type="subunit">
    <text evidence="3">Homodimer.</text>
</comment>
<dbReference type="EMBL" id="VYWO01000001">
    <property type="protein sequence ID" value="KAA9301799.1"/>
    <property type="molecule type" value="Genomic_DNA"/>
</dbReference>
<dbReference type="GO" id="GO:0046166">
    <property type="term" value="P:glyceraldehyde-3-phosphate biosynthetic process"/>
    <property type="evidence" value="ECO:0007669"/>
    <property type="project" value="TreeGrafter"/>
</dbReference>
<reference evidence="4 5" key="1">
    <citation type="submission" date="2019-09" db="EMBL/GenBank/DDBJ databases">
        <title>Draft genome sequence assemblies of isolates from the urinary tract.</title>
        <authorList>
            <person name="Mores C.R."/>
            <person name="Putonti C."/>
            <person name="Wolfe A.J."/>
        </authorList>
    </citation>
    <scope>NUCLEOTIDE SEQUENCE [LARGE SCALE GENOMIC DNA]</scope>
    <source>
        <strain evidence="4 5">UMB623</strain>
    </source>
</reference>
<dbReference type="AlphaFoldDB" id="A0A5N1GNF8"/>
<dbReference type="PANTHER" id="PTHR21139">
    <property type="entry name" value="TRIOSEPHOSPHATE ISOMERASE"/>
    <property type="match status" value="1"/>
</dbReference>
<name>A0A5N1GNF8_9LACT</name>
<dbReference type="SUPFAM" id="SSF51351">
    <property type="entry name" value="Triosephosphate isomerase (TIM)"/>
    <property type="match status" value="1"/>
</dbReference>
<dbReference type="GO" id="GO:0006094">
    <property type="term" value="P:gluconeogenesis"/>
    <property type="evidence" value="ECO:0007669"/>
    <property type="project" value="UniProtKB-UniPathway"/>
</dbReference>
<keyword evidence="3" id="KW-0324">Glycolysis</keyword>
<organism evidence="4 5">
    <name type="scientific">Aerococcus sanguinicola</name>
    <dbReference type="NCBI Taxonomy" id="119206"/>
    <lineage>
        <taxon>Bacteria</taxon>
        <taxon>Bacillati</taxon>
        <taxon>Bacillota</taxon>
        <taxon>Bacilli</taxon>
        <taxon>Lactobacillales</taxon>
        <taxon>Aerococcaceae</taxon>
        <taxon>Aerococcus</taxon>
    </lineage>
</organism>
<dbReference type="RefSeq" id="WP_070430895.1">
    <property type="nucleotide sequence ID" value="NZ_VYWO01000001.1"/>
</dbReference>
<dbReference type="OrthoDB" id="2135835at2"/>
<dbReference type="EC" id="5.3.1.1" evidence="3"/>
<comment type="subcellular location">
    <subcellularLocation>
        <location evidence="3">Cytoplasm</location>
    </subcellularLocation>
</comment>
<evidence type="ECO:0000256" key="2">
    <source>
        <dbReference type="ARBA" id="ARBA00023235"/>
    </source>
</evidence>
<dbReference type="GO" id="GO:0004807">
    <property type="term" value="F:triose-phosphate isomerase activity"/>
    <property type="evidence" value="ECO:0007669"/>
    <property type="project" value="UniProtKB-EC"/>
</dbReference>
<sequence>MPELILGRICQAASSERQLDQAIRGVDQVIAATEGIQHIHFLPTLFISQFSPSAFQACAFGSQNCSAQNDYAELGECTAYQVYQAGVSYCLVGSASRRKAFMESDTEVSMKIKNCLALGIRPVLCLSLPRMSREWNMQSVWLAQQIWQIYSNLTAEEQAQVMILFEGSEAGQDSPKVLADLAQLIRDTVFEIAGEAIAQSLDLVYLVNRKEELQLDLLKDGNFNGIFSNDRMLSDEDWLAVIKSLQADYLMVK</sequence>
<keyword evidence="3" id="KW-0963">Cytoplasm</keyword>
<dbReference type="PANTHER" id="PTHR21139:SF42">
    <property type="entry name" value="TRIOSEPHOSPHATE ISOMERASE"/>
    <property type="match status" value="1"/>
</dbReference>
<evidence type="ECO:0000313" key="4">
    <source>
        <dbReference type="EMBL" id="KAA9301799.1"/>
    </source>
</evidence>
<dbReference type="Proteomes" id="UP000327148">
    <property type="component" value="Unassembled WGS sequence"/>
</dbReference>
<dbReference type="UniPathway" id="UPA00138"/>
<dbReference type="InterPro" id="IPR013785">
    <property type="entry name" value="Aldolase_TIM"/>
</dbReference>
<comment type="pathway">
    <text evidence="3">Carbohydrate biosynthesis; gluconeogenesis.</text>
</comment>
<dbReference type="GO" id="GO:0019563">
    <property type="term" value="P:glycerol catabolic process"/>
    <property type="evidence" value="ECO:0007669"/>
    <property type="project" value="TreeGrafter"/>
</dbReference>
<evidence type="ECO:0000256" key="1">
    <source>
        <dbReference type="ARBA" id="ARBA00007422"/>
    </source>
</evidence>
<gene>
    <name evidence="4" type="ORF">F6I03_00935</name>
</gene>
<comment type="catalytic activity">
    <reaction evidence="3">
        <text>D-glyceraldehyde 3-phosphate = dihydroxyacetone phosphate</text>
        <dbReference type="Rhea" id="RHEA:18585"/>
        <dbReference type="ChEBI" id="CHEBI:57642"/>
        <dbReference type="ChEBI" id="CHEBI:59776"/>
        <dbReference type="EC" id="5.3.1.1"/>
    </reaction>
</comment>
<comment type="similarity">
    <text evidence="1 3">Belongs to the triosephosphate isomerase family.</text>
</comment>
<evidence type="ECO:0000313" key="5">
    <source>
        <dbReference type="Proteomes" id="UP000327148"/>
    </source>
</evidence>
<keyword evidence="2 3" id="KW-0413">Isomerase</keyword>
<accession>A0A5N1GNF8</accession>
<dbReference type="InterPro" id="IPR035990">
    <property type="entry name" value="TIM_sf"/>
</dbReference>
<dbReference type="GO" id="GO:0005829">
    <property type="term" value="C:cytosol"/>
    <property type="evidence" value="ECO:0007669"/>
    <property type="project" value="TreeGrafter"/>
</dbReference>
<keyword evidence="3" id="KW-0312">Gluconeogenesis</keyword>